<evidence type="ECO:0000256" key="3">
    <source>
        <dbReference type="ARBA" id="ARBA00022737"/>
    </source>
</evidence>
<reference evidence="11" key="2">
    <citation type="submission" date="2013-12" db="EMBL/GenBank/DDBJ databases">
        <authorList>
            <person name="Yu Y."/>
            <person name="Lee S."/>
            <person name="de Baynast K."/>
            <person name="Wissotski M."/>
            <person name="Liu L."/>
            <person name="Talag J."/>
            <person name="Goicoechea J."/>
            <person name="Angelova A."/>
            <person name="Jetty R."/>
            <person name="Kudrna D."/>
            <person name="Golser W."/>
            <person name="Rivera L."/>
            <person name="Zhang J."/>
            <person name="Wing R."/>
        </authorList>
    </citation>
    <scope>NUCLEOTIDE SEQUENCE</scope>
</reference>
<keyword evidence="6 8" id="KW-0472">Membrane</keyword>
<evidence type="ECO:0000259" key="9">
    <source>
        <dbReference type="Pfam" id="PF13962"/>
    </source>
</evidence>
<dbReference type="Proteomes" id="UP000032180">
    <property type="component" value="Chromosome 7"/>
</dbReference>
<dbReference type="InterPro" id="IPR026961">
    <property type="entry name" value="PGG_dom"/>
</dbReference>
<dbReference type="Pfam" id="PF12796">
    <property type="entry name" value="Ank_2"/>
    <property type="match status" value="3"/>
</dbReference>
<dbReference type="HOGENOM" id="CLU_000134_36_5_1"/>
<dbReference type="InterPro" id="IPR002110">
    <property type="entry name" value="Ankyrin_rpt"/>
</dbReference>
<dbReference type="InterPro" id="IPR036770">
    <property type="entry name" value="Ankyrin_rpt-contain_sf"/>
</dbReference>
<evidence type="ECO:0000256" key="5">
    <source>
        <dbReference type="ARBA" id="ARBA00023043"/>
    </source>
</evidence>
<evidence type="ECO:0000256" key="7">
    <source>
        <dbReference type="PROSITE-ProRule" id="PRU00023"/>
    </source>
</evidence>
<keyword evidence="3" id="KW-0677">Repeat</keyword>
<dbReference type="eggNOG" id="KOG0504">
    <property type="taxonomic scope" value="Eukaryota"/>
</dbReference>
<dbReference type="PROSITE" id="PS50088">
    <property type="entry name" value="ANK_REPEAT"/>
    <property type="match status" value="3"/>
</dbReference>
<keyword evidence="11" id="KW-1185">Reference proteome</keyword>
<proteinExistence type="predicted"/>
<comment type="subcellular location">
    <subcellularLocation>
        <location evidence="1">Membrane</location>
        <topology evidence="1">Multi-pass membrane protein</topology>
    </subcellularLocation>
</comment>
<sequence>MTEASAEFGPQHNLWLDDELLRALVAGSKVSLQKLLREESPQTNGQITINLRGTAPAGVAAAPELSGSCRLIGVTSNGSTALHVVAIHGHAELAGLICERAPSLAATRNRCLDTPLHCAARAGHRDVAACILRTMMQASTEAADSILQARNKAGATALHEAVRHGRVGVVDLLMETAPSLAAVTTDGGVSPLYMAAAAGSADSVQMVHAILRPLRNGAPSPASAAGPEGRTALHAAAIRSTKEISEAILSWEPEGPTLLTRDDLSGKTPLHFAVIYGRLDIVQLFLGDHASLRLTSISDNDGSYPLHAAAMFGRTKIIDELVQKCPNYYELVDDKGGNFLHIAVQYEMEMVVRHICQNDIFAMLLNATDYDGNTPLHLAVKQGYPRIFGLLLETTGVDMCITNKDGHTATDLACCALTPEGLRYFPDPQITVLACLWWVREPFSLNHRALHIHDLHALEDEPSSKQQHSMTKNITIGSVLIATVAFAAAFTLPGGVVADDHPRAGTAILSSRFAFRAFVVTDTMAFLYSIMATCFVIYGKSREIPRIHRQACSLLASGLFPCGAQFLIGAFAFGFHLVLGTANRWLMIFVYMVSSMAVLLCFPSIWAPFRFGLRRAIWRRYGWRGLINMHRRPSSPLDFFVLVFTGPLIDFRRTLFALVISATFVIAIALDIAMPNY</sequence>
<feature type="transmembrane region" description="Helical" evidence="8">
    <location>
        <begin position="551"/>
        <end position="579"/>
    </location>
</feature>
<keyword evidence="2 8" id="KW-0812">Transmembrane</keyword>
<dbReference type="Pfam" id="PF00023">
    <property type="entry name" value="Ank"/>
    <property type="match status" value="1"/>
</dbReference>
<dbReference type="GO" id="GO:0005886">
    <property type="term" value="C:plasma membrane"/>
    <property type="evidence" value="ECO:0007669"/>
    <property type="project" value="TreeGrafter"/>
</dbReference>
<dbReference type="EnsemblPlants" id="LPERR07G14630.1">
    <property type="protein sequence ID" value="LPERR07G14630.1"/>
    <property type="gene ID" value="LPERR07G14630"/>
</dbReference>
<dbReference type="PANTHER" id="PTHR24186:SF50">
    <property type="entry name" value="ANKYRIN REPEAT-CONTAINING PROTEIN ITN1-LIKE ISOFORM X1"/>
    <property type="match status" value="1"/>
</dbReference>
<dbReference type="SMART" id="SM00248">
    <property type="entry name" value="ANK"/>
    <property type="match status" value="9"/>
</dbReference>
<dbReference type="SUPFAM" id="SSF48403">
    <property type="entry name" value="Ankyrin repeat"/>
    <property type="match status" value="1"/>
</dbReference>
<evidence type="ECO:0000256" key="8">
    <source>
        <dbReference type="SAM" id="Phobius"/>
    </source>
</evidence>
<name>A0A0D9WZS7_9ORYZ</name>
<evidence type="ECO:0000256" key="2">
    <source>
        <dbReference type="ARBA" id="ARBA00022692"/>
    </source>
</evidence>
<feature type="repeat" description="ANK" evidence="7">
    <location>
        <begin position="153"/>
        <end position="185"/>
    </location>
</feature>
<accession>A0A0D9WZS7</accession>
<reference evidence="10 11" key="1">
    <citation type="submission" date="2012-08" db="EMBL/GenBank/DDBJ databases">
        <title>Oryza genome evolution.</title>
        <authorList>
            <person name="Wing R.A."/>
        </authorList>
    </citation>
    <scope>NUCLEOTIDE SEQUENCE</scope>
</reference>
<dbReference type="Pfam" id="PF13857">
    <property type="entry name" value="Ank_5"/>
    <property type="match status" value="1"/>
</dbReference>
<dbReference type="STRING" id="77586.A0A0D9WZS7"/>
<reference evidence="10" key="3">
    <citation type="submission" date="2015-04" db="UniProtKB">
        <authorList>
            <consortium name="EnsemblPlants"/>
        </authorList>
    </citation>
    <scope>IDENTIFICATION</scope>
</reference>
<feature type="domain" description="PGG" evidence="9">
    <location>
        <begin position="466"/>
        <end position="577"/>
    </location>
</feature>
<dbReference type="AlphaFoldDB" id="A0A0D9WZS7"/>
<dbReference type="Gene3D" id="1.25.40.20">
    <property type="entry name" value="Ankyrin repeat-containing domain"/>
    <property type="match status" value="2"/>
</dbReference>
<feature type="transmembrane region" description="Helical" evidence="8">
    <location>
        <begin position="513"/>
        <end position="539"/>
    </location>
</feature>
<protein>
    <recommendedName>
        <fullName evidence="9">PGG domain-containing protein</fullName>
    </recommendedName>
</protein>
<keyword evidence="5 7" id="KW-0040">ANK repeat</keyword>
<organism evidence="10 11">
    <name type="scientific">Leersia perrieri</name>
    <dbReference type="NCBI Taxonomy" id="77586"/>
    <lineage>
        <taxon>Eukaryota</taxon>
        <taxon>Viridiplantae</taxon>
        <taxon>Streptophyta</taxon>
        <taxon>Embryophyta</taxon>
        <taxon>Tracheophyta</taxon>
        <taxon>Spermatophyta</taxon>
        <taxon>Magnoliopsida</taxon>
        <taxon>Liliopsida</taxon>
        <taxon>Poales</taxon>
        <taxon>Poaceae</taxon>
        <taxon>BOP clade</taxon>
        <taxon>Oryzoideae</taxon>
        <taxon>Oryzeae</taxon>
        <taxon>Oryzinae</taxon>
        <taxon>Leersia</taxon>
    </lineage>
</organism>
<dbReference type="Pfam" id="PF13962">
    <property type="entry name" value="PGG"/>
    <property type="match status" value="1"/>
</dbReference>
<evidence type="ECO:0000256" key="6">
    <source>
        <dbReference type="ARBA" id="ARBA00023136"/>
    </source>
</evidence>
<evidence type="ECO:0000313" key="10">
    <source>
        <dbReference type="EnsemblPlants" id="LPERR07G14630.1"/>
    </source>
</evidence>
<evidence type="ECO:0000313" key="11">
    <source>
        <dbReference type="Proteomes" id="UP000032180"/>
    </source>
</evidence>
<dbReference type="Gramene" id="LPERR07G14630.1">
    <property type="protein sequence ID" value="LPERR07G14630.1"/>
    <property type="gene ID" value="LPERR07G14630"/>
</dbReference>
<dbReference type="PANTHER" id="PTHR24186">
    <property type="entry name" value="PROTEIN PHOSPHATASE 1 REGULATORY SUBUNIT"/>
    <property type="match status" value="1"/>
</dbReference>
<feature type="transmembrane region" description="Helical" evidence="8">
    <location>
        <begin position="585"/>
        <end position="609"/>
    </location>
</feature>
<feature type="transmembrane region" description="Helical" evidence="8">
    <location>
        <begin position="474"/>
        <end position="493"/>
    </location>
</feature>
<keyword evidence="4 8" id="KW-1133">Transmembrane helix</keyword>
<evidence type="ECO:0000256" key="1">
    <source>
        <dbReference type="ARBA" id="ARBA00004141"/>
    </source>
</evidence>
<evidence type="ECO:0000256" key="4">
    <source>
        <dbReference type="ARBA" id="ARBA00022989"/>
    </source>
</evidence>
<dbReference type="PROSITE" id="PS50297">
    <property type="entry name" value="ANK_REP_REGION"/>
    <property type="match status" value="3"/>
</dbReference>
<feature type="repeat" description="ANK" evidence="7">
    <location>
        <begin position="265"/>
        <end position="297"/>
    </location>
</feature>
<feature type="transmembrane region" description="Helical" evidence="8">
    <location>
        <begin position="655"/>
        <end position="674"/>
    </location>
</feature>
<feature type="repeat" description="ANK" evidence="7">
    <location>
        <begin position="371"/>
        <end position="404"/>
    </location>
</feature>